<organism evidence="5">
    <name type="scientific">marine metagenome</name>
    <dbReference type="NCBI Taxonomy" id="408172"/>
    <lineage>
        <taxon>unclassified sequences</taxon>
        <taxon>metagenomes</taxon>
        <taxon>ecological metagenomes</taxon>
    </lineage>
</organism>
<dbReference type="AlphaFoldDB" id="A0A381RVE1"/>
<sequence length="246" mass="25385">MKIAVLLKMVPDLVEELEVDSTGKALDTEELKFKLNEFDDHALEEALLLGGEEDEVVALALEGEGNEKLLFTALAKGASRAVQLTGVQPEGSSEQATAFAAALAESSFDLVLTGVQSVDDREGQLGPLLAARMGLPCVSVVTGVSVTDGDATVNKEYSGGVMAEFEVTLPAVLGIQSAQQPPRYAPVSKVRQMQQTATIESLTVAGAGGGAESEVTAMAPPETGAGAKMLDDAAALLEVLRGEGVA</sequence>
<dbReference type="InterPro" id="IPR014729">
    <property type="entry name" value="Rossmann-like_a/b/a_fold"/>
</dbReference>
<dbReference type="EMBL" id="UINC01002357">
    <property type="protein sequence ID" value="SUZ95816.1"/>
    <property type="molecule type" value="Genomic_DNA"/>
</dbReference>
<dbReference type="GO" id="GO:0009055">
    <property type="term" value="F:electron transfer activity"/>
    <property type="evidence" value="ECO:0007669"/>
    <property type="project" value="InterPro"/>
</dbReference>
<feature type="domain" description="Electron transfer flavoprotein alpha/beta-subunit N-terminal" evidence="4">
    <location>
        <begin position="23"/>
        <end position="211"/>
    </location>
</feature>
<dbReference type="PIRSF" id="PIRSF000090">
    <property type="entry name" value="Beta-ETF"/>
    <property type="match status" value="1"/>
</dbReference>
<proteinExistence type="inferred from homology"/>
<dbReference type="InterPro" id="IPR012255">
    <property type="entry name" value="ETF_b"/>
</dbReference>
<dbReference type="SUPFAM" id="SSF52402">
    <property type="entry name" value="Adenine nucleotide alpha hydrolases-like"/>
    <property type="match status" value="1"/>
</dbReference>
<reference evidence="5" key="1">
    <citation type="submission" date="2018-05" db="EMBL/GenBank/DDBJ databases">
        <authorList>
            <person name="Lanie J.A."/>
            <person name="Ng W.-L."/>
            <person name="Kazmierczak K.M."/>
            <person name="Andrzejewski T.M."/>
            <person name="Davidsen T.M."/>
            <person name="Wayne K.J."/>
            <person name="Tettelin H."/>
            <person name="Glass J.I."/>
            <person name="Rusch D."/>
            <person name="Podicherti R."/>
            <person name="Tsui H.-C.T."/>
            <person name="Winkler M.E."/>
        </authorList>
    </citation>
    <scope>NUCLEOTIDE SEQUENCE</scope>
</reference>
<keyword evidence="3" id="KW-0249">Electron transport</keyword>
<protein>
    <recommendedName>
        <fullName evidence="4">Electron transfer flavoprotein alpha/beta-subunit N-terminal domain-containing protein</fullName>
    </recommendedName>
</protein>
<evidence type="ECO:0000313" key="5">
    <source>
        <dbReference type="EMBL" id="SUZ95816.1"/>
    </source>
</evidence>
<dbReference type="SMART" id="SM00893">
    <property type="entry name" value="ETF"/>
    <property type="match status" value="1"/>
</dbReference>
<evidence type="ECO:0000256" key="2">
    <source>
        <dbReference type="ARBA" id="ARBA00022448"/>
    </source>
</evidence>
<dbReference type="Gene3D" id="3.40.50.620">
    <property type="entry name" value="HUPs"/>
    <property type="match status" value="1"/>
</dbReference>
<dbReference type="PANTHER" id="PTHR21294:SF8">
    <property type="entry name" value="ELECTRON TRANSFER FLAVOPROTEIN SUBUNIT BETA"/>
    <property type="match status" value="1"/>
</dbReference>
<gene>
    <name evidence="5" type="ORF">METZ01_LOCUS48670</name>
</gene>
<comment type="similarity">
    <text evidence="1">Belongs to the ETF beta-subunit/FixA family.</text>
</comment>
<name>A0A381RVE1_9ZZZZ</name>
<evidence type="ECO:0000256" key="3">
    <source>
        <dbReference type="ARBA" id="ARBA00022982"/>
    </source>
</evidence>
<dbReference type="PANTHER" id="PTHR21294">
    <property type="entry name" value="ELECTRON TRANSFER FLAVOPROTEIN BETA-SUBUNIT"/>
    <property type="match status" value="1"/>
</dbReference>
<evidence type="ECO:0000256" key="1">
    <source>
        <dbReference type="ARBA" id="ARBA00007557"/>
    </source>
</evidence>
<evidence type="ECO:0000259" key="4">
    <source>
        <dbReference type="SMART" id="SM00893"/>
    </source>
</evidence>
<dbReference type="InterPro" id="IPR014730">
    <property type="entry name" value="ETF_a/b_N"/>
</dbReference>
<keyword evidence="2" id="KW-0813">Transport</keyword>
<accession>A0A381RVE1</accession>
<dbReference type="Pfam" id="PF01012">
    <property type="entry name" value="ETF"/>
    <property type="match status" value="1"/>
</dbReference>